<evidence type="ECO:0000256" key="1">
    <source>
        <dbReference type="SAM" id="MobiDB-lite"/>
    </source>
</evidence>
<accession>A0A6P6XL61</accession>
<dbReference type="KEGG" id="dpte:113788881"/>
<feature type="region of interest" description="Disordered" evidence="1">
    <location>
        <begin position="186"/>
        <end position="221"/>
    </location>
</feature>
<keyword evidence="3" id="KW-0418">Kinase</keyword>
<feature type="compositionally biased region" description="Polar residues" evidence="1">
    <location>
        <begin position="46"/>
        <end position="62"/>
    </location>
</feature>
<feature type="compositionally biased region" description="Low complexity" evidence="1">
    <location>
        <begin position="113"/>
        <end position="135"/>
    </location>
</feature>
<proteinExistence type="predicted"/>
<feature type="region of interest" description="Disordered" evidence="1">
    <location>
        <begin position="41"/>
        <end position="135"/>
    </location>
</feature>
<keyword evidence="3" id="KW-0808">Transferase</keyword>
<dbReference type="AlphaFoldDB" id="A0A6P6XL61"/>
<name>A0A6P6XL61_DERPT</name>
<keyword evidence="2" id="KW-1185">Reference proteome</keyword>
<organism evidence="2 3">
    <name type="scientific">Dermatophagoides pteronyssinus</name>
    <name type="common">European house dust mite</name>
    <dbReference type="NCBI Taxonomy" id="6956"/>
    <lineage>
        <taxon>Eukaryota</taxon>
        <taxon>Metazoa</taxon>
        <taxon>Ecdysozoa</taxon>
        <taxon>Arthropoda</taxon>
        <taxon>Chelicerata</taxon>
        <taxon>Arachnida</taxon>
        <taxon>Acari</taxon>
        <taxon>Acariformes</taxon>
        <taxon>Sarcoptiformes</taxon>
        <taxon>Astigmata</taxon>
        <taxon>Psoroptidia</taxon>
        <taxon>Analgoidea</taxon>
        <taxon>Pyroglyphidae</taxon>
        <taxon>Dermatophagoidinae</taxon>
        <taxon>Dermatophagoides</taxon>
    </lineage>
</organism>
<evidence type="ECO:0000313" key="3">
    <source>
        <dbReference type="RefSeq" id="XP_027194142.1"/>
    </source>
</evidence>
<sequence length="278" mass="32674">MTDNFNDSFVFWGKITDDEIRIMGYIVDDDDDVNQSVTLIEDNHVNESNNQTTKISNNQLDDVQSDPDSSPSSSSPPMEKIPSRLSIKSKKSIRKSRKTSNPIDDSNKENCLKQQQQQPEEQQQQPEKQQQQQKPLINIENEFNDEEEDFECFQINRRQPSSSSYRPSLYRRNSYTRKYCSINKRRNSINNNNNNNNNIVKQQQQQQQQQMDQQQTPKTKRKTKKFILFHHYGGGNGQRLQNRRRTIKTNLLTRLPPTPKWHIDNVICSTPIPDNHNH</sequence>
<dbReference type="Proteomes" id="UP000515146">
    <property type="component" value="Unplaced"/>
</dbReference>
<dbReference type="RefSeq" id="XP_027194142.1">
    <property type="nucleotide sequence ID" value="XM_027338341.1"/>
</dbReference>
<dbReference type="InParanoid" id="A0A6P6XL61"/>
<feature type="compositionally biased region" description="Low complexity" evidence="1">
    <location>
        <begin position="66"/>
        <end position="77"/>
    </location>
</feature>
<feature type="compositionally biased region" description="Low complexity" evidence="1">
    <location>
        <begin position="190"/>
        <end position="217"/>
    </location>
</feature>
<dbReference type="GO" id="GO:0016301">
    <property type="term" value="F:kinase activity"/>
    <property type="evidence" value="ECO:0007669"/>
    <property type="project" value="UniProtKB-KW"/>
</dbReference>
<feature type="compositionally biased region" description="Basic residues" evidence="1">
    <location>
        <begin position="87"/>
        <end position="98"/>
    </location>
</feature>
<gene>
    <name evidence="3" type="primary">LOC113788881</name>
</gene>
<evidence type="ECO:0000313" key="2">
    <source>
        <dbReference type="Proteomes" id="UP000515146"/>
    </source>
</evidence>
<reference evidence="3" key="1">
    <citation type="submission" date="2025-08" db="UniProtKB">
        <authorList>
            <consortium name="RefSeq"/>
        </authorList>
    </citation>
    <scope>IDENTIFICATION</scope>
    <source>
        <strain evidence="3">Airmid</strain>
    </source>
</reference>
<protein>
    <submittedName>
        <fullName evidence="3">Probable serine/threonine-protein kinase yakA</fullName>
    </submittedName>
</protein>